<evidence type="ECO:0000313" key="1">
    <source>
        <dbReference type="EMBL" id="AKA70151.1"/>
    </source>
</evidence>
<dbReference type="RefSeq" id="WP_029160942.1">
    <property type="nucleotide sequence ID" value="NZ_CP009933.1"/>
</dbReference>
<sequence length="86" mass="9772">MGDEKVVKIPIDYKQRKINEYGQGYVPCEVSNRWLQFADESNLCQGGEFIGVDVMTLGSDEQPKKICQLIINREDIIRALNSVVPK</sequence>
<keyword evidence="2" id="KW-1185">Reference proteome</keyword>
<protein>
    <submittedName>
        <fullName evidence="1">Uncharacterized protein</fullName>
    </submittedName>
</protein>
<evidence type="ECO:0000313" key="2">
    <source>
        <dbReference type="Proteomes" id="UP000033115"/>
    </source>
</evidence>
<dbReference type="KEGG" id="csq:CSCA_3026"/>
<dbReference type="STRING" id="1548.CSCA_3026"/>
<proteinExistence type="predicted"/>
<accession>A0A0E3GRD9</accession>
<dbReference type="Proteomes" id="UP000033115">
    <property type="component" value="Chromosome"/>
</dbReference>
<dbReference type="AlphaFoldDB" id="A0A0E3GRD9"/>
<organism evidence="1 2">
    <name type="scientific">Clostridium scatologenes</name>
    <dbReference type="NCBI Taxonomy" id="1548"/>
    <lineage>
        <taxon>Bacteria</taxon>
        <taxon>Bacillati</taxon>
        <taxon>Bacillota</taxon>
        <taxon>Clostridia</taxon>
        <taxon>Eubacteriales</taxon>
        <taxon>Clostridiaceae</taxon>
        <taxon>Clostridium</taxon>
    </lineage>
</organism>
<gene>
    <name evidence="1" type="ORF">CSCA_3026</name>
</gene>
<dbReference type="EMBL" id="CP009933">
    <property type="protein sequence ID" value="AKA70151.1"/>
    <property type="molecule type" value="Genomic_DNA"/>
</dbReference>
<dbReference type="HOGENOM" id="CLU_2492412_0_0_9"/>
<name>A0A0E3GRD9_CLOSL</name>
<reference evidence="1 2" key="1">
    <citation type="journal article" date="2015" name="J. Biotechnol.">
        <title>Complete genome sequence of a malodorant-producing acetogen, Clostridium scatologenes ATCC 25775(T).</title>
        <authorList>
            <person name="Zhu Z."/>
            <person name="Guo T."/>
            <person name="Zheng H."/>
            <person name="Song T."/>
            <person name="Ouyang P."/>
            <person name="Xie J."/>
        </authorList>
    </citation>
    <scope>NUCLEOTIDE SEQUENCE [LARGE SCALE GENOMIC DNA]</scope>
    <source>
        <strain evidence="1 2">ATCC 25775</strain>
    </source>
</reference>